<evidence type="ECO:0000259" key="1">
    <source>
        <dbReference type="Pfam" id="PF03407"/>
    </source>
</evidence>
<protein>
    <recommendedName>
        <fullName evidence="1">Nucleotide-diphospho-sugar transferase domain-containing protein</fullName>
    </recommendedName>
</protein>
<dbReference type="PANTHER" id="PTHR46581:SF3">
    <property type="entry name" value="ARABINOSYLTRANSFERASE RRA3"/>
    <property type="match status" value="1"/>
</dbReference>
<dbReference type="Proteomes" id="UP001202328">
    <property type="component" value="Unassembled WGS sequence"/>
</dbReference>
<dbReference type="AlphaFoldDB" id="A0AAD4SCW5"/>
<gene>
    <name evidence="2" type="ORF">MKW98_025449</name>
</gene>
<organism evidence="2 3">
    <name type="scientific">Papaver atlanticum</name>
    <dbReference type="NCBI Taxonomy" id="357466"/>
    <lineage>
        <taxon>Eukaryota</taxon>
        <taxon>Viridiplantae</taxon>
        <taxon>Streptophyta</taxon>
        <taxon>Embryophyta</taxon>
        <taxon>Tracheophyta</taxon>
        <taxon>Spermatophyta</taxon>
        <taxon>Magnoliopsida</taxon>
        <taxon>Ranunculales</taxon>
        <taxon>Papaveraceae</taxon>
        <taxon>Papaveroideae</taxon>
        <taxon>Papaver</taxon>
    </lineage>
</organism>
<sequence>VFNSFFFHIRPTIPVIELLDRVADRLAKENAWDRYVISEEIFNPSHPGYKGLLDKRVMDYYNFMNNKILFKTVMEDDKLRKLKPVIVHVNYHPDKLPRIKAVIDFYVNNNQDVLQAFTDGS</sequence>
<dbReference type="EMBL" id="JAJJMB010011896">
    <property type="protein sequence ID" value="KAI3895658.1"/>
    <property type="molecule type" value="Genomic_DNA"/>
</dbReference>
<keyword evidence="3" id="KW-1185">Reference proteome</keyword>
<proteinExistence type="predicted"/>
<name>A0AAD4SCW5_9MAGN</name>
<accession>A0AAD4SCW5</accession>
<dbReference type="GO" id="GO:0016757">
    <property type="term" value="F:glycosyltransferase activity"/>
    <property type="evidence" value="ECO:0007669"/>
    <property type="project" value="InterPro"/>
</dbReference>
<evidence type="ECO:0000313" key="2">
    <source>
        <dbReference type="EMBL" id="KAI3895658.1"/>
    </source>
</evidence>
<dbReference type="InterPro" id="IPR005069">
    <property type="entry name" value="Nucl-diP-sugar_transferase"/>
</dbReference>
<reference evidence="2" key="1">
    <citation type="submission" date="2022-04" db="EMBL/GenBank/DDBJ databases">
        <title>A functionally conserved STORR gene fusion in Papaver species that diverged 16.8 million years ago.</title>
        <authorList>
            <person name="Catania T."/>
        </authorList>
    </citation>
    <scope>NUCLEOTIDE SEQUENCE</scope>
    <source>
        <strain evidence="2">S-188037</strain>
    </source>
</reference>
<comment type="caution">
    <text evidence="2">The sequence shown here is derived from an EMBL/GenBank/DDBJ whole genome shotgun (WGS) entry which is preliminary data.</text>
</comment>
<evidence type="ECO:0000313" key="3">
    <source>
        <dbReference type="Proteomes" id="UP001202328"/>
    </source>
</evidence>
<dbReference type="Pfam" id="PF03407">
    <property type="entry name" value="Nucleotid_trans"/>
    <property type="match status" value="1"/>
</dbReference>
<dbReference type="PANTHER" id="PTHR46581">
    <property type="entry name" value="ARABINOSYLTRANSFERASE RRA3"/>
    <property type="match status" value="1"/>
</dbReference>
<dbReference type="InterPro" id="IPR044290">
    <property type="entry name" value="RRA1/2/3"/>
</dbReference>
<feature type="domain" description="Nucleotide-diphospho-sugar transferase" evidence="1">
    <location>
        <begin position="2"/>
        <end position="95"/>
    </location>
</feature>
<feature type="non-terminal residue" evidence="2">
    <location>
        <position position="1"/>
    </location>
</feature>
<dbReference type="GO" id="GO:0080147">
    <property type="term" value="P:root hair cell development"/>
    <property type="evidence" value="ECO:0007669"/>
    <property type="project" value="InterPro"/>
</dbReference>